<proteinExistence type="predicted"/>
<name>A0AAD7UCK9_9STRA</name>
<protein>
    <recommendedName>
        <fullName evidence="4">Bacterial bifunctional deaminase-reductase C-terminal domain-containing protein</fullName>
    </recommendedName>
</protein>
<comment type="pathway">
    <text evidence="1">Cofactor biosynthesis; riboflavin biosynthesis.</text>
</comment>
<comment type="caution">
    <text evidence="5">The sequence shown here is derived from an EMBL/GenBank/DDBJ whole genome shotgun (WGS) entry which is preliminary data.</text>
</comment>
<dbReference type="InterPro" id="IPR024072">
    <property type="entry name" value="DHFR-like_dom_sf"/>
</dbReference>
<dbReference type="AlphaFoldDB" id="A0AAD7UCK9"/>
<evidence type="ECO:0000313" key="5">
    <source>
        <dbReference type="EMBL" id="KAJ8601462.1"/>
    </source>
</evidence>
<dbReference type="EMBL" id="JAQMWT010000428">
    <property type="protein sequence ID" value="KAJ8601462.1"/>
    <property type="molecule type" value="Genomic_DNA"/>
</dbReference>
<keyword evidence="6" id="KW-1185">Reference proteome</keyword>
<sequence>MEALVARIRERARGREPYVIVTYAQSLDGSIGTVGDRLLLSGEASTALTHALRRECDAIAVGVGTALADDPRLTVRVPNEPPNQPAAIVFDSNGRLPPNARLFGSGRRVVVFTARPLALPGTEVVVVPADPGGLDLRAAIEALGRMGIRSIMVEGGARIIESFVAAGLADDLLVTVAPRLVGGIRPQFQGSRHIHDPVYLPLGQDFVVYGQLRSRRR</sequence>
<keyword evidence="2" id="KW-0521">NADP</keyword>
<evidence type="ECO:0000256" key="3">
    <source>
        <dbReference type="ARBA" id="ARBA00023002"/>
    </source>
</evidence>
<dbReference type="GO" id="GO:0008703">
    <property type="term" value="F:5-amino-6-(5-phosphoribosylamino)uracil reductase activity"/>
    <property type="evidence" value="ECO:0007669"/>
    <property type="project" value="InterPro"/>
</dbReference>
<gene>
    <name evidence="5" type="ORF">CTAYLR_005694</name>
</gene>
<keyword evidence="3" id="KW-0560">Oxidoreductase</keyword>
<dbReference type="PANTHER" id="PTHR38011">
    <property type="entry name" value="DIHYDROFOLATE REDUCTASE FAMILY PROTEIN (AFU_ORTHOLOGUE AFUA_8G06820)"/>
    <property type="match status" value="1"/>
</dbReference>
<dbReference type="Gene3D" id="3.40.430.10">
    <property type="entry name" value="Dihydrofolate Reductase, subunit A"/>
    <property type="match status" value="1"/>
</dbReference>
<evidence type="ECO:0000313" key="6">
    <source>
        <dbReference type="Proteomes" id="UP001230188"/>
    </source>
</evidence>
<accession>A0AAD7UCK9</accession>
<dbReference type="SUPFAM" id="SSF53597">
    <property type="entry name" value="Dihydrofolate reductase-like"/>
    <property type="match status" value="1"/>
</dbReference>
<evidence type="ECO:0000256" key="2">
    <source>
        <dbReference type="ARBA" id="ARBA00022857"/>
    </source>
</evidence>
<dbReference type="Pfam" id="PF01872">
    <property type="entry name" value="RibD_C"/>
    <property type="match status" value="1"/>
</dbReference>
<reference evidence="5" key="1">
    <citation type="submission" date="2023-01" db="EMBL/GenBank/DDBJ databases">
        <title>Metagenome sequencing of chrysophaentin producing Chrysophaeum taylorii.</title>
        <authorList>
            <person name="Davison J."/>
            <person name="Bewley C."/>
        </authorList>
    </citation>
    <scope>NUCLEOTIDE SEQUENCE</scope>
    <source>
        <strain evidence="5">NIES-1699</strain>
    </source>
</reference>
<dbReference type="GO" id="GO:0009231">
    <property type="term" value="P:riboflavin biosynthetic process"/>
    <property type="evidence" value="ECO:0007669"/>
    <property type="project" value="InterPro"/>
</dbReference>
<dbReference type="Proteomes" id="UP001230188">
    <property type="component" value="Unassembled WGS sequence"/>
</dbReference>
<evidence type="ECO:0000256" key="1">
    <source>
        <dbReference type="ARBA" id="ARBA00005104"/>
    </source>
</evidence>
<dbReference type="PANTHER" id="PTHR38011:SF7">
    <property type="entry name" value="2,5-DIAMINO-6-RIBOSYLAMINO-4(3H)-PYRIMIDINONE 5'-PHOSPHATE REDUCTASE"/>
    <property type="match status" value="1"/>
</dbReference>
<evidence type="ECO:0000259" key="4">
    <source>
        <dbReference type="Pfam" id="PF01872"/>
    </source>
</evidence>
<feature type="domain" description="Bacterial bifunctional deaminase-reductase C-terminal" evidence="4">
    <location>
        <begin position="17"/>
        <end position="191"/>
    </location>
</feature>
<dbReference type="InterPro" id="IPR002734">
    <property type="entry name" value="RibDG_C"/>
</dbReference>
<dbReference type="InterPro" id="IPR050765">
    <property type="entry name" value="Riboflavin_Biosynth_HTPR"/>
</dbReference>
<organism evidence="5 6">
    <name type="scientific">Chrysophaeum taylorii</name>
    <dbReference type="NCBI Taxonomy" id="2483200"/>
    <lineage>
        <taxon>Eukaryota</taxon>
        <taxon>Sar</taxon>
        <taxon>Stramenopiles</taxon>
        <taxon>Ochrophyta</taxon>
        <taxon>Pelagophyceae</taxon>
        <taxon>Pelagomonadales</taxon>
        <taxon>Pelagomonadaceae</taxon>
        <taxon>Chrysophaeum</taxon>
    </lineage>
</organism>